<protein>
    <recommendedName>
        <fullName evidence="5">Secreted protein</fullName>
    </recommendedName>
</protein>
<keyword evidence="2" id="KW-0732">Signal</keyword>
<reference evidence="3 4" key="1">
    <citation type="submission" date="2018-03" db="EMBL/GenBank/DDBJ databases">
        <title>Genomic Encyclopedia of Archaeal and Bacterial Type Strains, Phase II (KMG-II): from individual species to whole genera.</title>
        <authorList>
            <person name="Goeker M."/>
        </authorList>
    </citation>
    <scope>NUCLEOTIDE SEQUENCE [LARGE SCALE GENOMIC DNA]</scope>
    <source>
        <strain evidence="3 4">DSM 18107</strain>
    </source>
</reference>
<feature type="chain" id="PRO_5015177085" description="Secreted protein" evidence="2">
    <location>
        <begin position="27"/>
        <end position="88"/>
    </location>
</feature>
<proteinExistence type="predicted"/>
<dbReference type="EMBL" id="PYGK01000001">
    <property type="protein sequence ID" value="PSL35366.1"/>
    <property type="molecule type" value="Genomic_DNA"/>
</dbReference>
<evidence type="ECO:0008006" key="5">
    <source>
        <dbReference type="Google" id="ProtNLM"/>
    </source>
</evidence>
<accession>A0A2P8GN52</accession>
<evidence type="ECO:0000256" key="2">
    <source>
        <dbReference type="SAM" id="SignalP"/>
    </source>
</evidence>
<gene>
    <name evidence="3" type="ORF">CLV42_101120</name>
</gene>
<organism evidence="3 4">
    <name type="scientific">Chitinophaga ginsengisoli</name>
    <dbReference type="NCBI Taxonomy" id="363837"/>
    <lineage>
        <taxon>Bacteria</taxon>
        <taxon>Pseudomonadati</taxon>
        <taxon>Bacteroidota</taxon>
        <taxon>Chitinophagia</taxon>
        <taxon>Chitinophagales</taxon>
        <taxon>Chitinophagaceae</taxon>
        <taxon>Chitinophaga</taxon>
    </lineage>
</organism>
<comment type="caution">
    <text evidence="3">The sequence shown here is derived from an EMBL/GenBank/DDBJ whole genome shotgun (WGS) entry which is preliminary data.</text>
</comment>
<dbReference type="AlphaFoldDB" id="A0A2P8GN52"/>
<evidence type="ECO:0000313" key="4">
    <source>
        <dbReference type="Proteomes" id="UP000240978"/>
    </source>
</evidence>
<dbReference type="Proteomes" id="UP000240978">
    <property type="component" value="Unassembled WGS sequence"/>
</dbReference>
<name>A0A2P8GN52_9BACT</name>
<evidence type="ECO:0000313" key="3">
    <source>
        <dbReference type="EMBL" id="PSL35366.1"/>
    </source>
</evidence>
<sequence length="88" mass="9739">MRKKSAHMTFTFVLSSLMAQSQKAAADRMRVSEWPRSIATNRWQYAAAASVCYYLDLWVVGSIPTPLKKDSSGGRAIGLEPLQGSNMD</sequence>
<evidence type="ECO:0000256" key="1">
    <source>
        <dbReference type="SAM" id="MobiDB-lite"/>
    </source>
</evidence>
<keyword evidence="4" id="KW-1185">Reference proteome</keyword>
<feature type="region of interest" description="Disordered" evidence="1">
    <location>
        <begin position="68"/>
        <end position="88"/>
    </location>
</feature>
<feature type="signal peptide" evidence="2">
    <location>
        <begin position="1"/>
        <end position="26"/>
    </location>
</feature>